<proteinExistence type="inferred from homology"/>
<evidence type="ECO:0000256" key="1">
    <source>
        <dbReference type="ARBA" id="ARBA00022500"/>
    </source>
</evidence>
<dbReference type="SUPFAM" id="SSF52172">
    <property type="entry name" value="CheY-like"/>
    <property type="match status" value="1"/>
</dbReference>
<dbReference type="GO" id="GO:0005737">
    <property type="term" value="C:cytoplasm"/>
    <property type="evidence" value="ECO:0007669"/>
    <property type="project" value="UniProtKB-SubCell"/>
</dbReference>
<dbReference type="EC" id="3.1.1.61" evidence="4"/>
<sequence>MSVKVLIVDDSGFFRQRINDILSSDSRIEVIGVACNGNEAVELTKKLRPDVITMDVEMPQLNGIDAVRIIMRDSPTTVLMLSSLTHEGAQVTMLALEAGAADYLTKDIRAWINKTNSMQNELVERVVALGRSKRFIRSSAFSAKPLKAGESSSIHSSRSFDVNEDSALSKIANLTPASRKKLPITQKTKPSAIRSNPRSAHFPSSCKLVVIGASTGGPAALQTILTQLPANFPHPILLVQHMPKTFTSVFAARLNQQCQIEVKEAVDGDRFKPGCALLVPGGHQVMIESRQPDRVKILPGDERITYRPSVDFAFAAAAKVYGNKVLAIILTGMGADGADGARLLKQAGAKIWAQDEASCTIYGMPQAVVKAGLADDVLDLNCIASMLKNYGM</sequence>
<comment type="function">
    <text evidence="4">Involved in chemotaxis. Part of a chemotaxis signal transduction system that modulates chemotaxis in response to various stimuli. Catalyzes the demethylation of specific methylglutamate residues introduced into the chemoreceptors (methyl-accepting chemotaxis proteins or MCP) by CheR. Also mediates the irreversible deamidation of specific glutamine residues to glutamic acid.</text>
</comment>
<keyword evidence="1 4" id="KW-0145">Chemotaxis</keyword>
<dbReference type="CDD" id="cd16432">
    <property type="entry name" value="CheB_Rec"/>
    <property type="match status" value="1"/>
</dbReference>
<dbReference type="InterPro" id="IPR035909">
    <property type="entry name" value="CheB_C"/>
</dbReference>
<dbReference type="PROSITE" id="PS50122">
    <property type="entry name" value="CHEB"/>
    <property type="match status" value="1"/>
</dbReference>
<dbReference type="InterPro" id="IPR008248">
    <property type="entry name" value="CheB-like"/>
</dbReference>
<dbReference type="PIRSF" id="PIRSF000876">
    <property type="entry name" value="RR_chemtxs_CheB"/>
    <property type="match status" value="1"/>
</dbReference>
<gene>
    <name evidence="4" type="primary">cheB</name>
    <name evidence="9" type="ORF">SAMN05421760_101955</name>
</gene>
<feature type="modified residue" description="4-aspartylphosphate" evidence="4 6">
    <location>
        <position position="55"/>
    </location>
</feature>
<dbReference type="SUPFAM" id="SSF52738">
    <property type="entry name" value="Methylesterase CheB, C-terminal domain"/>
    <property type="match status" value="1"/>
</dbReference>
<evidence type="ECO:0000259" key="8">
    <source>
        <dbReference type="PROSITE" id="PS50122"/>
    </source>
</evidence>
<evidence type="ECO:0000256" key="5">
    <source>
        <dbReference type="PROSITE-ProRule" id="PRU00050"/>
    </source>
</evidence>
<keyword evidence="10" id="KW-1185">Reference proteome</keyword>
<protein>
    <recommendedName>
        <fullName evidence="4">Protein-glutamate methylesterase/protein-glutamine glutaminase</fullName>
        <ecNumber evidence="4">3.1.1.61</ecNumber>
        <ecNumber evidence="4">3.5.1.44</ecNumber>
    </recommendedName>
</protein>
<dbReference type="GO" id="GO:0000156">
    <property type="term" value="F:phosphorelay response regulator activity"/>
    <property type="evidence" value="ECO:0007669"/>
    <property type="project" value="InterPro"/>
</dbReference>
<dbReference type="PANTHER" id="PTHR42872:SF3">
    <property type="entry name" value="PROTEIN-GLUTAMATE METHYLESTERASE_PROTEIN-GLUTAMINE GLUTAMINASE 1"/>
    <property type="match status" value="1"/>
</dbReference>
<dbReference type="HAMAP" id="MF_00099">
    <property type="entry name" value="CheB_chemtxs"/>
    <property type="match status" value="1"/>
</dbReference>
<evidence type="ECO:0000256" key="6">
    <source>
        <dbReference type="PROSITE-ProRule" id="PRU00169"/>
    </source>
</evidence>
<evidence type="ECO:0000256" key="2">
    <source>
        <dbReference type="ARBA" id="ARBA00022801"/>
    </source>
</evidence>
<dbReference type="GO" id="GO:0006935">
    <property type="term" value="P:chemotaxis"/>
    <property type="evidence" value="ECO:0007669"/>
    <property type="project" value="UniProtKB-UniRule"/>
</dbReference>
<feature type="domain" description="CheB-type methylesterase" evidence="8">
    <location>
        <begin position="203"/>
        <end position="387"/>
    </location>
</feature>
<comment type="catalytic activity">
    <reaction evidence="4">
        <text>L-glutaminyl-[protein] + H2O = L-glutamyl-[protein] + NH4(+)</text>
        <dbReference type="Rhea" id="RHEA:16441"/>
        <dbReference type="Rhea" id="RHEA-COMP:10207"/>
        <dbReference type="Rhea" id="RHEA-COMP:10208"/>
        <dbReference type="ChEBI" id="CHEBI:15377"/>
        <dbReference type="ChEBI" id="CHEBI:28938"/>
        <dbReference type="ChEBI" id="CHEBI:29973"/>
        <dbReference type="ChEBI" id="CHEBI:30011"/>
        <dbReference type="EC" id="3.5.1.44"/>
    </reaction>
</comment>
<organism evidence="9 10">
    <name type="scientific">Neptunomonas antarctica</name>
    <dbReference type="NCBI Taxonomy" id="619304"/>
    <lineage>
        <taxon>Bacteria</taxon>
        <taxon>Pseudomonadati</taxon>
        <taxon>Pseudomonadota</taxon>
        <taxon>Gammaproteobacteria</taxon>
        <taxon>Oceanospirillales</taxon>
        <taxon>Oceanospirillaceae</taxon>
        <taxon>Neptunomonas</taxon>
    </lineage>
</organism>
<feature type="active site" evidence="4 5">
    <location>
        <position position="241"/>
    </location>
</feature>
<evidence type="ECO:0000313" key="9">
    <source>
        <dbReference type="EMBL" id="SIS47075.1"/>
    </source>
</evidence>
<dbReference type="EMBL" id="FTOE01000001">
    <property type="protein sequence ID" value="SIS47075.1"/>
    <property type="molecule type" value="Genomic_DNA"/>
</dbReference>
<evidence type="ECO:0000256" key="4">
    <source>
        <dbReference type="HAMAP-Rule" id="MF_00099"/>
    </source>
</evidence>
<dbReference type="InterPro" id="IPR011006">
    <property type="entry name" value="CheY-like_superfamily"/>
</dbReference>
<keyword evidence="4" id="KW-0963">Cytoplasm</keyword>
<dbReference type="Pfam" id="PF01339">
    <property type="entry name" value="CheB_methylest"/>
    <property type="match status" value="1"/>
</dbReference>
<dbReference type="GO" id="GO:0008984">
    <property type="term" value="F:protein-glutamate methylesterase activity"/>
    <property type="evidence" value="ECO:0007669"/>
    <property type="project" value="UniProtKB-UniRule"/>
</dbReference>
<dbReference type="AlphaFoldDB" id="A0A1N7JCP7"/>
<dbReference type="Pfam" id="PF00072">
    <property type="entry name" value="Response_reg"/>
    <property type="match status" value="1"/>
</dbReference>
<feature type="domain" description="Response regulatory" evidence="7">
    <location>
        <begin position="4"/>
        <end position="121"/>
    </location>
</feature>
<dbReference type="InterPro" id="IPR000673">
    <property type="entry name" value="Sig_transdc_resp-reg_Me-estase"/>
</dbReference>
<comment type="similarity">
    <text evidence="4">Belongs to the CheB family.</text>
</comment>
<feature type="active site" evidence="4 5">
    <location>
        <position position="336"/>
    </location>
</feature>
<evidence type="ECO:0000256" key="3">
    <source>
        <dbReference type="ARBA" id="ARBA00048267"/>
    </source>
</evidence>
<comment type="catalytic activity">
    <reaction evidence="3 4">
        <text>[protein]-L-glutamate 5-O-methyl ester + H2O = L-glutamyl-[protein] + methanol + H(+)</text>
        <dbReference type="Rhea" id="RHEA:23236"/>
        <dbReference type="Rhea" id="RHEA-COMP:10208"/>
        <dbReference type="Rhea" id="RHEA-COMP:10311"/>
        <dbReference type="ChEBI" id="CHEBI:15377"/>
        <dbReference type="ChEBI" id="CHEBI:15378"/>
        <dbReference type="ChEBI" id="CHEBI:17790"/>
        <dbReference type="ChEBI" id="CHEBI:29973"/>
        <dbReference type="ChEBI" id="CHEBI:82795"/>
        <dbReference type="EC" id="3.1.1.61"/>
    </reaction>
</comment>
<comment type="PTM">
    <text evidence="4">Phosphorylated by CheA. Phosphorylation of the N-terminal regulatory domain activates the methylesterase activity.</text>
</comment>
<dbReference type="STRING" id="619304.SAMN05421760_101955"/>
<evidence type="ECO:0000259" key="7">
    <source>
        <dbReference type="PROSITE" id="PS50110"/>
    </source>
</evidence>
<dbReference type="GO" id="GO:0050568">
    <property type="term" value="F:protein-glutamine glutaminase activity"/>
    <property type="evidence" value="ECO:0007669"/>
    <property type="project" value="UniProtKB-UniRule"/>
</dbReference>
<dbReference type="Gene3D" id="3.40.50.180">
    <property type="entry name" value="Methylesterase CheB, C-terminal domain"/>
    <property type="match status" value="1"/>
</dbReference>
<dbReference type="PANTHER" id="PTHR42872">
    <property type="entry name" value="PROTEIN-GLUTAMATE METHYLESTERASE/PROTEIN-GLUTAMINE GLUTAMINASE"/>
    <property type="match status" value="1"/>
</dbReference>
<dbReference type="Proteomes" id="UP000185999">
    <property type="component" value="Unassembled WGS sequence"/>
</dbReference>
<dbReference type="OrthoDB" id="9793421at2"/>
<evidence type="ECO:0000313" key="10">
    <source>
        <dbReference type="Proteomes" id="UP000185999"/>
    </source>
</evidence>
<dbReference type="NCBIfam" id="NF001965">
    <property type="entry name" value="PRK00742.1"/>
    <property type="match status" value="1"/>
</dbReference>
<keyword evidence="2 4" id="KW-0378">Hydrolase</keyword>
<dbReference type="SMART" id="SM00448">
    <property type="entry name" value="REC"/>
    <property type="match status" value="1"/>
</dbReference>
<dbReference type="PROSITE" id="PS50110">
    <property type="entry name" value="RESPONSE_REGULATORY"/>
    <property type="match status" value="1"/>
</dbReference>
<dbReference type="EC" id="3.5.1.44" evidence="4"/>
<feature type="active site" evidence="4 5">
    <location>
        <position position="214"/>
    </location>
</feature>
<comment type="subcellular location">
    <subcellularLocation>
        <location evidence="4">Cytoplasm</location>
    </subcellularLocation>
</comment>
<reference evidence="10" key="1">
    <citation type="submission" date="2017-01" db="EMBL/GenBank/DDBJ databases">
        <authorList>
            <person name="Varghese N."/>
            <person name="Submissions S."/>
        </authorList>
    </citation>
    <scope>NUCLEOTIDE SEQUENCE [LARGE SCALE GENOMIC DNA]</scope>
    <source>
        <strain evidence="10">DSM 22306</strain>
    </source>
</reference>
<dbReference type="Gene3D" id="3.40.50.2300">
    <property type="match status" value="1"/>
</dbReference>
<comment type="domain">
    <text evidence="4">Contains a C-terminal catalytic domain, and an N-terminal region which modulates catalytic activity.</text>
</comment>
<dbReference type="InterPro" id="IPR001789">
    <property type="entry name" value="Sig_transdc_resp-reg_receiver"/>
</dbReference>
<dbReference type="CDD" id="cd17541">
    <property type="entry name" value="REC_CheB-like"/>
    <property type="match status" value="1"/>
</dbReference>
<name>A0A1N7JCP7_9GAMM</name>
<keyword evidence="4 6" id="KW-0597">Phosphoprotein</keyword>
<accession>A0A1N7JCP7</accession>
<dbReference type="RefSeq" id="WP_054343086.1">
    <property type="nucleotide sequence ID" value="NZ_FTOE01000001.1"/>
</dbReference>